<name>A0A1Q3DIG7_CEPFO</name>
<dbReference type="FunCoup" id="A0A1Q3DIG7">
    <property type="interactions" value="970"/>
</dbReference>
<accession>A0A1Q3DIG7</accession>
<dbReference type="AlphaFoldDB" id="A0A1Q3DIG7"/>
<dbReference type="OrthoDB" id="10261522at2759"/>
<protein>
    <recommendedName>
        <fullName evidence="1">DUF4743 domain-containing protein</fullName>
    </recommendedName>
</protein>
<dbReference type="EMBL" id="BDDD01009095">
    <property type="protein sequence ID" value="GAV92209.1"/>
    <property type="molecule type" value="Genomic_DNA"/>
</dbReference>
<feature type="domain" description="DUF4743" evidence="1">
    <location>
        <begin position="79"/>
        <end position="198"/>
    </location>
</feature>
<evidence type="ECO:0000313" key="2">
    <source>
        <dbReference type="EMBL" id="GAV92209.1"/>
    </source>
</evidence>
<evidence type="ECO:0000259" key="1">
    <source>
        <dbReference type="Pfam" id="PF15916"/>
    </source>
</evidence>
<dbReference type="InterPro" id="IPR031804">
    <property type="entry name" value="DUF4743"/>
</dbReference>
<dbReference type="InParanoid" id="A0A1Q3DIG7"/>
<dbReference type="Pfam" id="PF15916">
    <property type="entry name" value="DUF4743"/>
    <property type="match status" value="1"/>
</dbReference>
<dbReference type="Gene3D" id="3.30.750.160">
    <property type="match status" value="1"/>
</dbReference>
<sequence>MACKLASLFNSKNCHAFPKSSTSKIGLPSSYFNNSIKNQKRIYLSTSTTNSSNGSSSFTWDDVVRVSQPHYDASDLTGFFQKIKICNRGSEMQYMFIPFVVEDQIVGYLHHDFASHLRRYQDVFIFAEENPYGDCVKLHPMLKTPEDRTAEVGQVITCLGKEELIPGIRNELYPVTSSFGSPVLFSLERAAAPYFGIKV</sequence>
<keyword evidence="3" id="KW-1185">Reference proteome</keyword>
<dbReference type="Proteomes" id="UP000187406">
    <property type="component" value="Unassembled WGS sequence"/>
</dbReference>
<organism evidence="2 3">
    <name type="scientific">Cephalotus follicularis</name>
    <name type="common">Albany pitcher plant</name>
    <dbReference type="NCBI Taxonomy" id="3775"/>
    <lineage>
        <taxon>Eukaryota</taxon>
        <taxon>Viridiplantae</taxon>
        <taxon>Streptophyta</taxon>
        <taxon>Embryophyta</taxon>
        <taxon>Tracheophyta</taxon>
        <taxon>Spermatophyta</taxon>
        <taxon>Magnoliopsida</taxon>
        <taxon>eudicotyledons</taxon>
        <taxon>Gunneridae</taxon>
        <taxon>Pentapetalae</taxon>
        <taxon>rosids</taxon>
        <taxon>fabids</taxon>
        <taxon>Oxalidales</taxon>
        <taxon>Cephalotaceae</taxon>
        <taxon>Cephalotus</taxon>
    </lineage>
</organism>
<dbReference type="STRING" id="3775.A0A1Q3DIG7"/>
<proteinExistence type="predicted"/>
<comment type="caution">
    <text evidence="2">The sequence shown here is derived from an EMBL/GenBank/DDBJ whole genome shotgun (WGS) entry which is preliminary data.</text>
</comment>
<gene>
    <name evidence="2" type="ORF">CFOL_v3_35590</name>
</gene>
<evidence type="ECO:0000313" key="3">
    <source>
        <dbReference type="Proteomes" id="UP000187406"/>
    </source>
</evidence>
<feature type="non-terminal residue" evidence="2">
    <location>
        <position position="199"/>
    </location>
</feature>
<reference evidence="3" key="1">
    <citation type="submission" date="2016-04" db="EMBL/GenBank/DDBJ databases">
        <title>Cephalotus genome sequencing.</title>
        <authorList>
            <person name="Fukushima K."/>
            <person name="Hasebe M."/>
            <person name="Fang X."/>
        </authorList>
    </citation>
    <scope>NUCLEOTIDE SEQUENCE [LARGE SCALE GENOMIC DNA]</scope>
    <source>
        <strain evidence="3">cv. St1</strain>
    </source>
</reference>